<organism evidence="2 3">
    <name type="scientific">Oscillochloris trichoides DG-6</name>
    <dbReference type="NCBI Taxonomy" id="765420"/>
    <lineage>
        <taxon>Bacteria</taxon>
        <taxon>Bacillati</taxon>
        <taxon>Chloroflexota</taxon>
        <taxon>Chloroflexia</taxon>
        <taxon>Chloroflexales</taxon>
        <taxon>Chloroflexineae</taxon>
        <taxon>Oscillochloridaceae</taxon>
        <taxon>Oscillochloris</taxon>
    </lineage>
</organism>
<dbReference type="eggNOG" id="COG2453">
    <property type="taxonomic scope" value="Bacteria"/>
</dbReference>
<dbReference type="PROSITE" id="PS50056">
    <property type="entry name" value="TYR_PHOSPHATASE_2"/>
    <property type="match status" value="1"/>
</dbReference>
<dbReference type="Proteomes" id="UP000054010">
    <property type="component" value="Unassembled WGS sequence"/>
</dbReference>
<feature type="domain" description="Tyrosine specific protein phosphatases" evidence="1">
    <location>
        <begin position="86"/>
        <end position="153"/>
    </location>
</feature>
<dbReference type="SUPFAM" id="SSF52799">
    <property type="entry name" value="(Phosphotyrosine protein) phosphatases II"/>
    <property type="match status" value="1"/>
</dbReference>
<gene>
    <name evidence="2" type="ORF">OSCT_0575</name>
</gene>
<evidence type="ECO:0000313" key="2">
    <source>
        <dbReference type="EMBL" id="EFO81559.1"/>
    </source>
</evidence>
<dbReference type="InterPro" id="IPR016130">
    <property type="entry name" value="Tyr_Pase_AS"/>
</dbReference>
<keyword evidence="3" id="KW-1185">Reference proteome</keyword>
<name>E1IB74_9CHLR</name>
<dbReference type="InterPro" id="IPR000387">
    <property type="entry name" value="Tyr_Pase_dom"/>
</dbReference>
<dbReference type="Gene3D" id="3.90.190.10">
    <property type="entry name" value="Protein tyrosine phosphatase superfamily"/>
    <property type="match status" value="1"/>
</dbReference>
<reference evidence="2 3" key="1">
    <citation type="journal article" date="2011" name="J. Bacteriol.">
        <title>Draft genome sequence of the anoxygenic filamentous phototrophic bacterium Oscillochloris trichoides subsp. DG-6.</title>
        <authorList>
            <person name="Kuznetsov B.B."/>
            <person name="Ivanovsky R.N."/>
            <person name="Keppen O.I."/>
            <person name="Sukhacheva M.V."/>
            <person name="Bumazhkin B.K."/>
            <person name="Patutina E.O."/>
            <person name="Beletsky A.V."/>
            <person name="Mardanov A.V."/>
            <person name="Baslerov R.V."/>
            <person name="Panteleeva A.N."/>
            <person name="Kolganova T.V."/>
            <person name="Ravin N.V."/>
            <person name="Skryabin K.G."/>
        </authorList>
    </citation>
    <scope>NUCLEOTIDE SEQUENCE [LARGE SCALE GENOMIC DNA]</scope>
    <source>
        <strain evidence="2 3">DG-6</strain>
    </source>
</reference>
<evidence type="ECO:0000259" key="1">
    <source>
        <dbReference type="PROSITE" id="PS50056"/>
    </source>
</evidence>
<proteinExistence type="predicted"/>
<dbReference type="EMBL" id="ADVR01000010">
    <property type="protein sequence ID" value="EFO81559.1"/>
    <property type="molecule type" value="Genomic_DNA"/>
</dbReference>
<sequence length="174" mass="18749">MQPMVYWFTTPVGGRLGTLPHPRGGALLAEEMAALRADGVDVLISLLGQPEQEDSNLEAEPNLAQAAGMEFRSLPIFDFATPPLDSTTAAFIAAIVDDLKAGRSVAIHCWMGVGRSSTIAAGVLGVLGLEPDEAFGVISAARGQPVPDTMEQWHWVERFIHDWAHLRPKHAELS</sequence>
<dbReference type="Pfam" id="PF22785">
    <property type="entry name" value="Tc-R-P"/>
    <property type="match status" value="1"/>
</dbReference>
<evidence type="ECO:0000313" key="3">
    <source>
        <dbReference type="Proteomes" id="UP000054010"/>
    </source>
</evidence>
<dbReference type="STRING" id="765420.OSCT_0575"/>
<dbReference type="AlphaFoldDB" id="E1IB74"/>
<dbReference type="OrthoDB" id="196319at2"/>
<comment type="caution">
    <text evidence="2">The sequence shown here is derived from an EMBL/GenBank/DDBJ whole genome shotgun (WGS) entry which is preliminary data.</text>
</comment>
<dbReference type="InterPro" id="IPR029021">
    <property type="entry name" value="Prot-tyrosine_phosphatase-like"/>
</dbReference>
<accession>E1IB74</accession>
<protein>
    <submittedName>
        <fullName evidence="2">Protein-tyrosine phosphatase</fullName>
    </submittedName>
</protein>
<dbReference type="PROSITE" id="PS00383">
    <property type="entry name" value="TYR_PHOSPHATASE_1"/>
    <property type="match status" value="1"/>
</dbReference>
<dbReference type="HOGENOM" id="CLU_047330_5_2_0"/>